<organism evidence="1 2">
    <name type="scientific">Kitasatospora paracochleata</name>
    <dbReference type="NCBI Taxonomy" id="58354"/>
    <lineage>
        <taxon>Bacteria</taxon>
        <taxon>Bacillati</taxon>
        <taxon>Actinomycetota</taxon>
        <taxon>Actinomycetes</taxon>
        <taxon>Kitasatosporales</taxon>
        <taxon>Streptomycetaceae</taxon>
        <taxon>Kitasatospora</taxon>
    </lineage>
</organism>
<sequence>MSDLTNAPGGTTEPGPIDYLIIEFPGSRLTGEGMPLLVDLVDRGIIRLLDLTFVKKEEDGSLVGIELADVNGDGALDLTVFEGVSSGLVGQEDIGEAGALLAPGDSAAILLYENLWAAPLAAALRRAGARMVAGGRIPVEDVIEALDALEATG</sequence>
<gene>
    <name evidence="1" type="ORF">FHR36_005612</name>
</gene>
<reference evidence="1 2" key="1">
    <citation type="submission" date="2022-06" db="EMBL/GenBank/DDBJ databases">
        <title>Sequencing the genomes of 1000 actinobacteria strains.</title>
        <authorList>
            <person name="Klenk H.-P."/>
        </authorList>
    </citation>
    <scope>NUCLEOTIDE SEQUENCE [LARGE SCALE GENOMIC DNA]</scope>
    <source>
        <strain evidence="1 2">DSM 41656</strain>
    </source>
</reference>
<evidence type="ECO:0008006" key="3">
    <source>
        <dbReference type="Google" id="ProtNLM"/>
    </source>
</evidence>
<accession>A0ABT1J6V5</accession>
<dbReference type="Proteomes" id="UP001206483">
    <property type="component" value="Unassembled WGS sequence"/>
</dbReference>
<evidence type="ECO:0000313" key="1">
    <source>
        <dbReference type="EMBL" id="MCP2312446.1"/>
    </source>
</evidence>
<dbReference type="InterPro" id="IPR046288">
    <property type="entry name" value="DUF6325"/>
</dbReference>
<dbReference type="Pfam" id="PF19850">
    <property type="entry name" value="DUF6325"/>
    <property type="match status" value="1"/>
</dbReference>
<proteinExistence type="predicted"/>
<comment type="caution">
    <text evidence="1">The sequence shown here is derived from an EMBL/GenBank/DDBJ whole genome shotgun (WGS) entry which is preliminary data.</text>
</comment>
<protein>
    <recommendedName>
        <fullName evidence="3">DUF1269 domain-containing protein</fullName>
    </recommendedName>
</protein>
<keyword evidence="2" id="KW-1185">Reference proteome</keyword>
<name>A0ABT1J6V5_9ACTN</name>
<dbReference type="EMBL" id="JAMZDX010000005">
    <property type="protein sequence ID" value="MCP2312446.1"/>
    <property type="molecule type" value="Genomic_DNA"/>
</dbReference>
<evidence type="ECO:0000313" key="2">
    <source>
        <dbReference type="Proteomes" id="UP001206483"/>
    </source>
</evidence>